<dbReference type="InterPro" id="IPR036909">
    <property type="entry name" value="Cyt_c-like_dom_sf"/>
</dbReference>
<dbReference type="PROSITE" id="PS51007">
    <property type="entry name" value="CYTC"/>
    <property type="match status" value="1"/>
</dbReference>
<dbReference type="Proteomes" id="UP000298588">
    <property type="component" value="Chromosome"/>
</dbReference>
<dbReference type="GO" id="GO:0046872">
    <property type="term" value="F:metal ion binding"/>
    <property type="evidence" value="ECO:0007669"/>
    <property type="project" value="UniProtKB-KW"/>
</dbReference>
<keyword evidence="2 4" id="KW-0479">Metal-binding</keyword>
<dbReference type="GO" id="GO:0009055">
    <property type="term" value="F:electron transfer activity"/>
    <property type="evidence" value="ECO:0007669"/>
    <property type="project" value="InterPro"/>
</dbReference>
<name>A0A4D7QKT3_9HYPH</name>
<protein>
    <submittedName>
        <fullName evidence="7">Cytochrome c</fullName>
    </submittedName>
</protein>
<evidence type="ECO:0000313" key="7">
    <source>
        <dbReference type="EMBL" id="QCK84922.1"/>
    </source>
</evidence>
<evidence type="ECO:0000256" key="1">
    <source>
        <dbReference type="ARBA" id="ARBA00022617"/>
    </source>
</evidence>
<dbReference type="KEGG" id="paqt:E8L99_03570"/>
<feature type="domain" description="Cytochrome c" evidence="6">
    <location>
        <begin position="69"/>
        <end position="149"/>
    </location>
</feature>
<evidence type="ECO:0000256" key="3">
    <source>
        <dbReference type="ARBA" id="ARBA00023004"/>
    </source>
</evidence>
<feature type="region of interest" description="Disordered" evidence="5">
    <location>
        <begin position="1"/>
        <end position="24"/>
    </location>
</feature>
<dbReference type="InterPro" id="IPR009056">
    <property type="entry name" value="Cyt_c-like_dom"/>
</dbReference>
<evidence type="ECO:0000256" key="4">
    <source>
        <dbReference type="PROSITE-ProRule" id="PRU00433"/>
    </source>
</evidence>
<sequence>MGARATRPVREPEAGGMPGNLIQPKPIGALRRSTAGSTASREASMRKTTLIAAALICALPAIASAQDRDQARRGEALARSTCVACHGVGAGQAASPIADAPSFQTLAATPGITGIAITVALSTAHKTMPNIQLSPDEMREIGAYILSLRAVP</sequence>
<reference evidence="7 8" key="1">
    <citation type="submission" date="2019-04" db="EMBL/GenBank/DDBJ databases">
        <title>Phreatobacter aquaticus sp. nov.</title>
        <authorList>
            <person name="Choi A."/>
            <person name="Baek K."/>
        </authorList>
    </citation>
    <scope>NUCLEOTIDE SEQUENCE [LARGE SCALE GENOMIC DNA]</scope>
    <source>
        <strain evidence="7 8">NMCR1094</strain>
    </source>
</reference>
<dbReference type="EMBL" id="CP039865">
    <property type="protein sequence ID" value="QCK84922.1"/>
    <property type="molecule type" value="Genomic_DNA"/>
</dbReference>
<evidence type="ECO:0000259" key="6">
    <source>
        <dbReference type="PROSITE" id="PS51007"/>
    </source>
</evidence>
<evidence type="ECO:0000256" key="2">
    <source>
        <dbReference type="ARBA" id="ARBA00022723"/>
    </source>
</evidence>
<dbReference type="GO" id="GO:0020037">
    <property type="term" value="F:heme binding"/>
    <property type="evidence" value="ECO:0007669"/>
    <property type="project" value="InterPro"/>
</dbReference>
<dbReference type="Pfam" id="PF13442">
    <property type="entry name" value="Cytochrome_CBB3"/>
    <property type="match status" value="1"/>
</dbReference>
<proteinExistence type="predicted"/>
<evidence type="ECO:0000256" key="5">
    <source>
        <dbReference type="SAM" id="MobiDB-lite"/>
    </source>
</evidence>
<dbReference type="OrthoDB" id="7873796at2"/>
<organism evidence="7 8">
    <name type="scientific">Phreatobacter aquaticus</name>
    <dbReference type="NCBI Taxonomy" id="2570229"/>
    <lineage>
        <taxon>Bacteria</taxon>
        <taxon>Pseudomonadati</taxon>
        <taxon>Pseudomonadota</taxon>
        <taxon>Alphaproteobacteria</taxon>
        <taxon>Hyphomicrobiales</taxon>
        <taxon>Phreatobacteraceae</taxon>
        <taxon>Phreatobacter</taxon>
    </lineage>
</organism>
<accession>A0A4D7QKT3</accession>
<dbReference type="AlphaFoldDB" id="A0A4D7QKT3"/>
<gene>
    <name evidence="7" type="ORF">E8L99_03570</name>
</gene>
<keyword evidence="8" id="KW-1185">Reference proteome</keyword>
<keyword evidence="1 4" id="KW-0349">Heme</keyword>
<dbReference type="Gene3D" id="1.10.760.10">
    <property type="entry name" value="Cytochrome c-like domain"/>
    <property type="match status" value="1"/>
</dbReference>
<dbReference type="SUPFAM" id="SSF46626">
    <property type="entry name" value="Cytochrome c"/>
    <property type="match status" value="1"/>
</dbReference>
<keyword evidence="3 4" id="KW-0408">Iron</keyword>
<evidence type="ECO:0000313" key="8">
    <source>
        <dbReference type="Proteomes" id="UP000298588"/>
    </source>
</evidence>